<organism evidence="2 3">
    <name type="scientific">Pycnococcus provasolii</name>
    <dbReference type="NCBI Taxonomy" id="41880"/>
    <lineage>
        <taxon>Eukaryota</taxon>
        <taxon>Viridiplantae</taxon>
        <taxon>Chlorophyta</taxon>
        <taxon>Pseudoscourfieldiophyceae</taxon>
        <taxon>Pseudoscourfieldiales</taxon>
        <taxon>Pycnococcaceae</taxon>
        <taxon>Pycnococcus</taxon>
    </lineage>
</organism>
<keyword evidence="3" id="KW-1185">Reference proteome</keyword>
<gene>
    <name evidence="2" type="ORF">PPROV_000907400</name>
</gene>
<evidence type="ECO:0000256" key="1">
    <source>
        <dbReference type="SAM" id="Phobius"/>
    </source>
</evidence>
<protein>
    <submittedName>
        <fullName evidence="2">Uncharacterized protein</fullName>
    </submittedName>
</protein>
<comment type="caution">
    <text evidence="2">The sequence shown here is derived from an EMBL/GenBank/DDBJ whole genome shotgun (WGS) entry which is preliminary data.</text>
</comment>
<feature type="transmembrane region" description="Helical" evidence="1">
    <location>
        <begin position="14"/>
        <end position="37"/>
    </location>
</feature>
<evidence type="ECO:0000313" key="3">
    <source>
        <dbReference type="Proteomes" id="UP000660262"/>
    </source>
</evidence>
<proteinExistence type="predicted"/>
<accession>A0A830HUF9</accession>
<dbReference type="Proteomes" id="UP000660262">
    <property type="component" value="Unassembled WGS sequence"/>
</dbReference>
<reference evidence="2" key="1">
    <citation type="submission" date="2020-10" db="EMBL/GenBank/DDBJ databases">
        <title>Unveiling of a novel bifunctional photoreceptor, Dualchrome1, isolated from a cosmopolitan green alga.</title>
        <authorList>
            <person name="Suzuki S."/>
            <person name="Kawachi M."/>
        </authorList>
    </citation>
    <scope>NUCLEOTIDE SEQUENCE</scope>
    <source>
        <strain evidence="2">NIES 2893</strain>
    </source>
</reference>
<keyword evidence="1" id="KW-0472">Membrane</keyword>
<dbReference type="AlphaFoldDB" id="A0A830HUF9"/>
<name>A0A830HUF9_9CHLO</name>
<dbReference type="EMBL" id="BNJQ01000029">
    <property type="protein sequence ID" value="GHP10343.1"/>
    <property type="molecule type" value="Genomic_DNA"/>
</dbReference>
<keyword evidence="1" id="KW-0812">Transmembrane</keyword>
<keyword evidence="1" id="KW-1133">Transmembrane helix</keyword>
<sequence>MVNLEQTFLASRQLQLVVIFAVCVGFLVCAGALAKFLKISAVQTPRAASYDVELQQTQQTPARLPTQPGVAEVAEEAVQEMQLQKKTPTAVQFYAPGEAMPFSIVVVSPPRPRYSMHGDGQEDNSV</sequence>
<evidence type="ECO:0000313" key="2">
    <source>
        <dbReference type="EMBL" id="GHP10343.1"/>
    </source>
</evidence>